<dbReference type="InterPro" id="IPR003789">
    <property type="entry name" value="Asn/Gln_tRNA_amidoTrase-B-like"/>
</dbReference>
<name>A0A1F4XL05_9BACT</name>
<evidence type="ECO:0008006" key="3">
    <source>
        <dbReference type="Google" id="ProtNLM"/>
    </source>
</evidence>
<dbReference type="Proteomes" id="UP000177614">
    <property type="component" value="Unassembled WGS sequence"/>
</dbReference>
<dbReference type="EMBL" id="MEWR01000008">
    <property type="protein sequence ID" value="OGC82310.1"/>
    <property type="molecule type" value="Genomic_DNA"/>
</dbReference>
<dbReference type="Pfam" id="PF09424">
    <property type="entry name" value="YqeY"/>
    <property type="match status" value="1"/>
</dbReference>
<protein>
    <recommendedName>
        <fullName evidence="3">Glutamyl-tRNA amidotransferase</fullName>
    </recommendedName>
</protein>
<accession>A0A1F4XL05</accession>
<gene>
    <name evidence="1" type="ORF">A2V81_02120</name>
</gene>
<dbReference type="InterPro" id="IPR019004">
    <property type="entry name" value="YqeY/Aim41"/>
</dbReference>
<dbReference type="Gene3D" id="1.10.10.410">
    <property type="match status" value="1"/>
</dbReference>
<reference evidence="1 2" key="1">
    <citation type="journal article" date="2016" name="Nat. Commun.">
        <title>Thousands of microbial genomes shed light on interconnected biogeochemical processes in an aquifer system.</title>
        <authorList>
            <person name="Anantharaman K."/>
            <person name="Brown C.T."/>
            <person name="Hug L.A."/>
            <person name="Sharon I."/>
            <person name="Castelle C.J."/>
            <person name="Probst A.J."/>
            <person name="Thomas B.C."/>
            <person name="Singh A."/>
            <person name="Wilkins M.J."/>
            <person name="Karaoz U."/>
            <person name="Brodie E.L."/>
            <person name="Williams K.H."/>
            <person name="Hubbard S.S."/>
            <person name="Banfield J.F."/>
        </authorList>
    </citation>
    <scope>NUCLEOTIDE SEQUENCE [LARGE SCALE GENOMIC DNA]</scope>
</reference>
<sequence length="148" mass="16489">MSELRERINNDVKLAMKSGESEKVNALRLLTSAVKQVEVDTGKEPSDDEIVTLLRKELKKRQDSHKQFQDAGRTDLATKEEMEINIIQGYLPAQLSAEQVESKVQEILSAQNISEKKDFGKAMGMVMKELGSSADGNVVKEAVNKILK</sequence>
<proteinExistence type="predicted"/>
<dbReference type="GO" id="GO:0016884">
    <property type="term" value="F:carbon-nitrogen ligase activity, with glutamine as amido-N-donor"/>
    <property type="evidence" value="ECO:0007669"/>
    <property type="project" value="InterPro"/>
</dbReference>
<evidence type="ECO:0000313" key="2">
    <source>
        <dbReference type="Proteomes" id="UP000177614"/>
    </source>
</evidence>
<dbReference type="InterPro" id="IPR023168">
    <property type="entry name" value="GatB_Yqey_C_2"/>
</dbReference>
<dbReference type="STRING" id="1817814.A2V81_02120"/>
<organism evidence="1 2">
    <name type="scientific">Candidatus Abawacabacteria bacterium RBG_16_42_10</name>
    <dbReference type="NCBI Taxonomy" id="1817814"/>
    <lineage>
        <taxon>Bacteria</taxon>
        <taxon>Candidatus Abawacaibacteriota</taxon>
    </lineage>
</organism>
<dbReference type="AlphaFoldDB" id="A0A1F4XL05"/>
<dbReference type="Gene3D" id="1.10.1510.10">
    <property type="entry name" value="Uncharacterised protein YqeY/AIM41 PF09424, N-terminal domain"/>
    <property type="match status" value="1"/>
</dbReference>
<dbReference type="PANTHER" id="PTHR28055">
    <property type="entry name" value="ALTERED INHERITANCE OF MITOCHONDRIA PROTEIN 41, MITOCHONDRIAL"/>
    <property type="match status" value="1"/>
</dbReference>
<evidence type="ECO:0000313" key="1">
    <source>
        <dbReference type="EMBL" id="OGC82310.1"/>
    </source>
</evidence>
<dbReference type="InterPro" id="IPR042184">
    <property type="entry name" value="YqeY/Aim41_N"/>
</dbReference>
<comment type="caution">
    <text evidence="1">The sequence shown here is derived from an EMBL/GenBank/DDBJ whole genome shotgun (WGS) entry which is preliminary data.</text>
</comment>
<dbReference type="SUPFAM" id="SSF89095">
    <property type="entry name" value="GatB/YqeY motif"/>
    <property type="match status" value="1"/>
</dbReference>
<dbReference type="PANTHER" id="PTHR28055:SF1">
    <property type="entry name" value="ALTERED INHERITANCE OF MITOCHONDRIA PROTEIN 41, MITOCHONDRIAL"/>
    <property type="match status" value="1"/>
</dbReference>